<dbReference type="Gene3D" id="3.40.50.10700">
    <property type="entry name" value="AF0625-like"/>
    <property type="match status" value="1"/>
</dbReference>
<sequence length="266" mass="28090">MRLIVYSATDPAGRNIASHLSKMIGLAPSKEIRGDGRPIEFLEYASSLVEMSVEGEGIEWALLLSRHKSASGKKCLTVHTPGNLSGSADLGGRPRSVSISNPVLQSALLRALKASRDELSLDIQVTVEATHHGPTELRYPVTFIEIGSDESAWLDGALGEAVARAVVKVVFSDPSTPKGRSAVGVGGGHYSEKFTDAILSGVYDVGHIVPKYALSEVPDISPIAMCVGRTLGGCQSLVVDWKGVPSAYKALIKDLSGSTGIELVRV</sequence>
<comment type="catalytic activity">
    <reaction evidence="4">
        <text>a D-aminoacyl-tRNA + H2O = a tRNA + a D-alpha-amino acid + H(+)</text>
        <dbReference type="Rhea" id="RHEA:13953"/>
        <dbReference type="Rhea" id="RHEA-COMP:10123"/>
        <dbReference type="Rhea" id="RHEA-COMP:10124"/>
        <dbReference type="ChEBI" id="CHEBI:15377"/>
        <dbReference type="ChEBI" id="CHEBI:15378"/>
        <dbReference type="ChEBI" id="CHEBI:59871"/>
        <dbReference type="ChEBI" id="CHEBI:78442"/>
        <dbReference type="ChEBI" id="CHEBI:79333"/>
        <dbReference type="EC" id="3.1.1.96"/>
    </reaction>
</comment>
<dbReference type="HAMAP" id="MF_00562">
    <property type="entry name" value="Deacylase_DtdA"/>
    <property type="match status" value="1"/>
</dbReference>
<comment type="caution">
    <text evidence="5">The sequence shown here is derived from an EMBL/GenBank/DDBJ whole genome shotgun (WGS) entry which is preliminary data.</text>
</comment>
<evidence type="ECO:0000256" key="2">
    <source>
        <dbReference type="ARBA" id="ARBA00022801"/>
    </source>
</evidence>
<dbReference type="Gene3D" id="3.40.630.50">
    <property type="entry name" value="AF0625-like"/>
    <property type="match status" value="1"/>
</dbReference>
<keyword evidence="1 4" id="KW-0479">Metal-binding</keyword>
<comment type="function">
    <text evidence="4">D-aminoacyl-tRNA deacylase with broad substrate specificity. By recycling D-aminoacyl-tRNA to D-amino acids and free tRNA molecules, this enzyme counteracts the toxicity associated with the formation of D-aminoacyl-tRNA entities in vivo.</text>
</comment>
<reference evidence="5" key="1">
    <citation type="journal article" date="2020" name="mSystems">
        <title>Genome- and Community-Level Interaction Insights into Carbon Utilization and Element Cycling Functions of Hydrothermarchaeota in Hydrothermal Sediment.</title>
        <authorList>
            <person name="Zhou Z."/>
            <person name="Liu Y."/>
            <person name="Xu W."/>
            <person name="Pan J."/>
            <person name="Luo Z.H."/>
            <person name="Li M."/>
        </authorList>
    </citation>
    <scope>NUCLEOTIDE SEQUENCE [LARGE SCALE GENOMIC DNA]</scope>
    <source>
        <strain evidence="5">SpSt-468</strain>
    </source>
</reference>
<dbReference type="SUPFAM" id="SSF142535">
    <property type="entry name" value="AF0625-like"/>
    <property type="match status" value="1"/>
</dbReference>
<evidence type="ECO:0000313" key="5">
    <source>
        <dbReference type="EMBL" id="HFK19967.1"/>
    </source>
</evidence>
<dbReference type="AlphaFoldDB" id="A0A7C3F9S1"/>
<evidence type="ECO:0000256" key="1">
    <source>
        <dbReference type="ARBA" id="ARBA00022723"/>
    </source>
</evidence>
<protein>
    <recommendedName>
        <fullName evidence="4">D-aminoacyl-tRNA deacylase</fullName>
        <ecNumber evidence="4">3.1.1.96</ecNumber>
    </recommendedName>
</protein>
<dbReference type="PANTHER" id="PTHR34667:SF1">
    <property type="entry name" value="D-AMINOACYL-TRNA DEACYLASE"/>
    <property type="match status" value="1"/>
</dbReference>
<dbReference type="InterPro" id="IPR007508">
    <property type="entry name" value="DtdA"/>
</dbReference>
<dbReference type="GO" id="GO:0019478">
    <property type="term" value="P:D-amino acid catabolic process"/>
    <property type="evidence" value="ECO:0007669"/>
    <property type="project" value="UniProtKB-UniRule"/>
</dbReference>
<dbReference type="InterPro" id="IPR018033">
    <property type="entry name" value="Deacylase_DtdA_archaea"/>
</dbReference>
<keyword evidence="3 4" id="KW-0862">Zinc</keyword>
<dbReference type="Pfam" id="PF04414">
    <property type="entry name" value="tRNA_deacylase"/>
    <property type="match status" value="1"/>
</dbReference>
<comment type="similarity">
    <text evidence="4">Belongs to the DtdA deacylase family.</text>
</comment>
<comment type="catalytic activity">
    <reaction evidence="4">
        <text>glycyl-tRNA(Ala) + H2O = tRNA(Ala) + glycine + H(+)</text>
        <dbReference type="Rhea" id="RHEA:53744"/>
        <dbReference type="Rhea" id="RHEA-COMP:9657"/>
        <dbReference type="Rhea" id="RHEA-COMP:13640"/>
        <dbReference type="ChEBI" id="CHEBI:15377"/>
        <dbReference type="ChEBI" id="CHEBI:15378"/>
        <dbReference type="ChEBI" id="CHEBI:57305"/>
        <dbReference type="ChEBI" id="CHEBI:78442"/>
        <dbReference type="ChEBI" id="CHEBI:78522"/>
        <dbReference type="EC" id="3.1.1.96"/>
    </reaction>
</comment>
<evidence type="ECO:0000256" key="3">
    <source>
        <dbReference type="ARBA" id="ARBA00022833"/>
    </source>
</evidence>
<accession>A0A7C3F9S1</accession>
<comment type="cofactor">
    <cofactor evidence="4">
        <name>Zn(2+)</name>
        <dbReference type="ChEBI" id="CHEBI:29105"/>
    </cofactor>
    <text evidence="4">Binds 2 Zn(2+) ions per subunit.</text>
</comment>
<dbReference type="PANTHER" id="PTHR34667">
    <property type="entry name" value="D-AMINOACYL-TRNA DEACYLASE"/>
    <property type="match status" value="1"/>
</dbReference>
<dbReference type="GO" id="GO:0008270">
    <property type="term" value="F:zinc ion binding"/>
    <property type="evidence" value="ECO:0007669"/>
    <property type="project" value="UniProtKB-UniRule"/>
</dbReference>
<dbReference type="PIRSF" id="PIRSF016210">
    <property type="entry name" value="UCP016210"/>
    <property type="match status" value="1"/>
</dbReference>
<dbReference type="EMBL" id="DSTX01000002">
    <property type="protein sequence ID" value="HFK19967.1"/>
    <property type="molecule type" value="Genomic_DNA"/>
</dbReference>
<gene>
    <name evidence="4" type="primary">dtdA</name>
    <name evidence="5" type="ORF">ENS19_01650</name>
</gene>
<comment type="subunit">
    <text evidence="4">Monomer.</text>
</comment>
<keyword evidence="2 4" id="KW-0378">Hydrolase</keyword>
<dbReference type="EC" id="3.1.1.96" evidence="4"/>
<name>A0A7C3F9S1_9CREN</name>
<dbReference type="GO" id="GO:0051499">
    <property type="term" value="F:D-aminoacyl-tRNA deacylase activity"/>
    <property type="evidence" value="ECO:0007669"/>
    <property type="project" value="UniProtKB-UniRule"/>
</dbReference>
<proteinExistence type="inferred from homology"/>
<organism evidence="5">
    <name type="scientific">Candidatus Methanomethylicus mesodigestus</name>
    <dbReference type="NCBI Taxonomy" id="1867258"/>
    <lineage>
        <taxon>Archaea</taxon>
        <taxon>Thermoproteota</taxon>
        <taxon>Methanosuratincolia</taxon>
        <taxon>Candidatus Methanomethylicales</taxon>
        <taxon>Candidatus Methanomethylicaceae</taxon>
        <taxon>Candidatus Methanomethylicus</taxon>
    </lineage>
</organism>
<evidence type="ECO:0000256" key="4">
    <source>
        <dbReference type="HAMAP-Rule" id="MF_00562"/>
    </source>
</evidence>